<evidence type="ECO:0000256" key="17">
    <source>
        <dbReference type="SAM" id="Phobius"/>
    </source>
</evidence>
<evidence type="ECO:0000256" key="8">
    <source>
        <dbReference type="ARBA" id="ARBA00022989"/>
    </source>
</evidence>
<proteinExistence type="inferred from homology"/>
<evidence type="ECO:0000256" key="10">
    <source>
        <dbReference type="ARBA" id="ARBA00023186"/>
    </source>
</evidence>
<evidence type="ECO:0000256" key="5">
    <source>
        <dbReference type="ARBA" id="ARBA00022475"/>
    </source>
</evidence>
<dbReference type="KEGG" id="kphy:AOZ06_34015"/>
<dbReference type="STRING" id="860235.AOZ06_34015"/>
<evidence type="ECO:0000256" key="9">
    <source>
        <dbReference type="ARBA" id="ARBA00023136"/>
    </source>
</evidence>
<keyword evidence="6 16" id="KW-0812">Transmembrane</keyword>
<evidence type="ECO:0000256" key="7">
    <source>
        <dbReference type="ARBA" id="ARBA00022927"/>
    </source>
</evidence>
<comment type="similarity">
    <text evidence="2">Belongs to the OXA1/ALB3/YidC family. Type 1 subfamily.</text>
</comment>
<dbReference type="AlphaFoldDB" id="A0A0N9I8K7"/>
<dbReference type="EMBL" id="CP012752">
    <property type="protein sequence ID" value="ALG11230.1"/>
    <property type="molecule type" value="Genomic_DNA"/>
</dbReference>
<comment type="subcellular location">
    <subcellularLocation>
        <location evidence="1">Cell membrane</location>
        <topology evidence="1">Multi-pass membrane protein</topology>
    </subcellularLocation>
    <subcellularLocation>
        <location evidence="16">Membrane</location>
        <topology evidence="16">Multi-pass membrane protein</topology>
    </subcellularLocation>
</comment>
<evidence type="ECO:0000259" key="18">
    <source>
        <dbReference type="Pfam" id="PF02096"/>
    </source>
</evidence>
<evidence type="ECO:0000313" key="20">
    <source>
        <dbReference type="Proteomes" id="UP000063699"/>
    </source>
</evidence>
<dbReference type="InterPro" id="IPR001708">
    <property type="entry name" value="YidC/ALB3/OXA1/COX18"/>
</dbReference>
<keyword evidence="10" id="KW-0143">Chaperone</keyword>
<dbReference type="PANTHER" id="PTHR12428">
    <property type="entry name" value="OXA1"/>
    <property type="match status" value="1"/>
</dbReference>
<comment type="subunit">
    <text evidence="12">Interacts with the Sec translocase complex via SecD. Specifically interacts with transmembrane segments of nascent integral membrane proteins during membrane integration.</text>
</comment>
<comment type="function">
    <text evidence="11">Required for the insertion and/or proper folding and/or complex formation of integral membrane proteins into the membrane. Involved in integration of membrane proteins that insert both dependently and independently of the Sec translocase complex, as well as at least some lipoproteins. Aids folding of multispanning membrane proteins.</text>
</comment>
<evidence type="ECO:0000256" key="15">
    <source>
        <dbReference type="ARBA" id="ARBA00033342"/>
    </source>
</evidence>
<dbReference type="InterPro" id="IPR028055">
    <property type="entry name" value="YidC/Oxa/ALB_C"/>
</dbReference>
<keyword evidence="4" id="KW-0813">Transport</keyword>
<keyword evidence="5" id="KW-1003">Cell membrane</keyword>
<dbReference type="CDD" id="cd20070">
    <property type="entry name" value="5TM_YidC_Alb3"/>
    <property type="match status" value="1"/>
</dbReference>
<evidence type="ECO:0000256" key="6">
    <source>
        <dbReference type="ARBA" id="ARBA00022692"/>
    </source>
</evidence>
<dbReference type="PANTHER" id="PTHR12428:SF65">
    <property type="entry name" value="CYTOCHROME C OXIDASE ASSEMBLY PROTEIN COX18, MITOCHONDRIAL"/>
    <property type="match status" value="1"/>
</dbReference>
<keyword evidence="7" id="KW-0653">Protein transport</keyword>
<dbReference type="InterPro" id="IPR047196">
    <property type="entry name" value="YidC_ALB_C"/>
</dbReference>
<evidence type="ECO:0000256" key="16">
    <source>
        <dbReference type="RuleBase" id="RU003945"/>
    </source>
</evidence>
<dbReference type="GO" id="GO:0005886">
    <property type="term" value="C:plasma membrane"/>
    <property type="evidence" value="ECO:0007669"/>
    <property type="project" value="UniProtKB-SubCell"/>
</dbReference>
<keyword evidence="8 17" id="KW-1133">Transmembrane helix</keyword>
<accession>A0A0N9I8K7</accession>
<feature type="transmembrane region" description="Helical" evidence="17">
    <location>
        <begin position="88"/>
        <end position="111"/>
    </location>
</feature>
<feature type="transmembrane region" description="Helical" evidence="17">
    <location>
        <begin position="12"/>
        <end position="40"/>
    </location>
</feature>
<keyword evidence="20" id="KW-1185">Reference proteome</keyword>
<feature type="transmembrane region" description="Helical" evidence="17">
    <location>
        <begin position="144"/>
        <end position="162"/>
    </location>
</feature>
<evidence type="ECO:0000256" key="2">
    <source>
        <dbReference type="ARBA" id="ARBA00010527"/>
    </source>
</evidence>
<dbReference type="OrthoDB" id="9780552at2"/>
<keyword evidence="9 17" id="KW-0472">Membrane</keyword>
<gene>
    <name evidence="19" type="ORF">AOZ06_34015</name>
</gene>
<dbReference type="Proteomes" id="UP000063699">
    <property type="component" value="Chromosome"/>
</dbReference>
<feature type="transmembrane region" description="Helical" evidence="17">
    <location>
        <begin position="174"/>
        <end position="196"/>
    </location>
</feature>
<dbReference type="RefSeq" id="WP_054293131.1">
    <property type="nucleotide sequence ID" value="NZ_CP012752.1"/>
</dbReference>
<name>A0A0N9I8K7_9PSEU</name>
<evidence type="ECO:0000256" key="13">
    <source>
        <dbReference type="ARBA" id="ARBA00031538"/>
    </source>
</evidence>
<dbReference type="GO" id="GO:0051205">
    <property type="term" value="P:protein insertion into membrane"/>
    <property type="evidence" value="ECO:0007669"/>
    <property type="project" value="TreeGrafter"/>
</dbReference>
<dbReference type="GO" id="GO:0032977">
    <property type="term" value="F:membrane insertase activity"/>
    <property type="evidence" value="ECO:0007669"/>
    <property type="project" value="InterPro"/>
</dbReference>
<evidence type="ECO:0000256" key="1">
    <source>
        <dbReference type="ARBA" id="ARBA00004651"/>
    </source>
</evidence>
<protein>
    <recommendedName>
        <fullName evidence="3">Membrane protein insertase YidC</fullName>
    </recommendedName>
    <alternativeName>
        <fullName evidence="15">Foldase YidC</fullName>
    </alternativeName>
    <alternativeName>
        <fullName evidence="14">Membrane integrase YidC</fullName>
    </alternativeName>
    <alternativeName>
        <fullName evidence="13">Membrane protein YidC</fullName>
    </alternativeName>
</protein>
<evidence type="ECO:0000313" key="19">
    <source>
        <dbReference type="EMBL" id="ALG11230.1"/>
    </source>
</evidence>
<evidence type="ECO:0000256" key="14">
    <source>
        <dbReference type="ARBA" id="ARBA00033245"/>
    </source>
</evidence>
<evidence type="ECO:0000256" key="3">
    <source>
        <dbReference type="ARBA" id="ARBA00015325"/>
    </source>
</evidence>
<feature type="domain" description="Membrane insertase YidC/Oxa/ALB C-terminal" evidence="18">
    <location>
        <begin position="27"/>
        <end position="209"/>
    </location>
</feature>
<dbReference type="Pfam" id="PF02096">
    <property type="entry name" value="60KD_IMP"/>
    <property type="match status" value="1"/>
</dbReference>
<evidence type="ECO:0000256" key="4">
    <source>
        <dbReference type="ARBA" id="ARBA00022448"/>
    </source>
</evidence>
<sequence length="211" mass="22837">MFDFLNVPASGAYHLVSLIAGATGTAAAIVLFTAAVRLALHPLARSAVRGEKARAALAPQATKLREKHKKNPDRMQRELMDLYQENNVSMFAGCLPMLLQLPVFMVLYRLFTAGSFGGTPNNLLADVLFGAPLGSHFFSSGPDAFVFAGLFLALLVVGWFSARAMPAETPKFLRLLPFGTSFAVAVIPLAAGLYLFTTTTWTVVERACLRR</sequence>
<evidence type="ECO:0000256" key="12">
    <source>
        <dbReference type="ARBA" id="ARBA00026028"/>
    </source>
</evidence>
<evidence type="ECO:0000256" key="11">
    <source>
        <dbReference type="ARBA" id="ARBA00025034"/>
    </source>
</evidence>
<dbReference type="NCBIfam" id="TIGR03592">
    <property type="entry name" value="yidC_oxa1_cterm"/>
    <property type="match status" value="1"/>
</dbReference>
<reference evidence="19 20" key="1">
    <citation type="submission" date="2015-07" db="EMBL/GenBank/DDBJ databases">
        <title>Genome sequencing of Kibdelosporangium phytohabitans.</title>
        <authorList>
            <person name="Qin S."/>
            <person name="Xing K."/>
        </authorList>
    </citation>
    <scope>NUCLEOTIDE SEQUENCE [LARGE SCALE GENOMIC DNA]</scope>
    <source>
        <strain evidence="19 20">KLBMP1111</strain>
    </source>
</reference>
<dbReference type="GO" id="GO:0015031">
    <property type="term" value="P:protein transport"/>
    <property type="evidence" value="ECO:0007669"/>
    <property type="project" value="UniProtKB-KW"/>
</dbReference>
<organism evidence="19 20">
    <name type="scientific">Kibdelosporangium phytohabitans</name>
    <dbReference type="NCBI Taxonomy" id="860235"/>
    <lineage>
        <taxon>Bacteria</taxon>
        <taxon>Bacillati</taxon>
        <taxon>Actinomycetota</taxon>
        <taxon>Actinomycetes</taxon>
        <taxon>Pseudonocardiales</taxon>
        <taxon>Pseudonocardiaceae</taxon>
        <taxon>Kibdelosporangium</taxon>
    </lineage>
</organism>